<accession>A0A1Y1HW23</accession>
<dbReference type="Pfam" id="PF13934">
    <property type="entry name" value="ELYS"/>
    <property type="match status" value="1"/>
</dbReference>
<dbReference type="OrthoDB" id="20729at2759"/>
<organism evidence="5 6">
    <name type="scientific">Klebsormidium nitens</name>
    <name type="common">Green alga</name>
    <name type="synonym">Ulothrix nitens</name>
    <dbReference type="NCBI Taxonomy" id="105231"/>
    <lineage>
        <taxon>Eukaryota</taxon>
        <taxon>Viridiplantae</taxon>
        <taxon>Streptophyta</taxon>
        <taxon>Klebsormidiophyceae</taxon>
        <taxon>Klebsormidiales</taxon>
        <taxon>Klebsormidiaceae</taxon>
        <taxon>Klebsormidium</taxon>
    </lineage>
</organism>
<evidence type="ECO:0000313" key="6">
    <source>
        <dbReference type="Proteomes" id="UP000054558"/>
    </source>
</evidence>
<feature type="compositionally biased region" description="Polar residues" evidence="3">
    <location>
        <begin position="681"/>
        <end position="693"/>
    </location>
</feature>
<evidence type="ECO:0000313" key="5">
    <source>
        <dbReference type="EMBL" id="GAQ82825.1"/>
    </source>
</evidence>
<dbReference type="AlphaFoldDB" id="A0A1Y1HW23"/>
<feature type="compositionally biased region" description="Basic residues" evidence="3">
    <location>
        <begin position="996"/>
        <end position="1005"/>
    </location>
</feature>
<sequence length="1005" mass="107913">MGDTRREKVLQSLASIDPIQLCNEARTSEGGGLYAQCVAAGLISRDGAAVGRGYGAEEAARLHALFDVALENGLAALVSHYVTEVCMDTSVVSSDAIETKLLDGSIVQSWAERTLRTLFQELRDIYADHSEKQNADLSGVAGRLRGLSHVLDALLASIADGASPAQQRLQDLKEALLKAIQHVEVFSWCSQQRWLERLRPHHATPAIWAAAFQRRKDAAAARHWPIGAEPTTPGTQTTLETDLEGQQTPVEETPHEAGTLFVEDALEHLGLGESDKEERSEPALWLDSLAQEGARSPESSGRTGMEIEGREGGQLYPPSRVRGAVDLLFLRGWASEFLAKKAIFLYYLYDRFWGRPAEEWQAVVCDYCTAFHLPDFFRIECLLFFLLDNDALEALQEACQLLPQIAGPKLHPRIPQVLLERGAPQEALTALRASGRLLSPSPAPLPLEEAVTALRAALACGPLSEAYLFQHNHWAALRESLAVHASIAQPAEPLEDSDEERDLGEELAVLVTELVNFSARGGVLRAMVELPWAPEEEGPMETALIQCAERDPGGAAGSHLVVYYLLRCRYAEAMIRHRDVSRLEDAWEGGDEAKRRRAALARQQRTNIVEACYQLLPEAERRLLEHQLAHPEPPPPSMDVDRAPAFPPALPAISAAPQSPIFPQLPARQARLANVPPGRPMTSSLLRPQTAPNGPSALGKEANGRSENGAEEGPVDEPTEKWTADGDAEYSPRPRKLLYDEVGGAGAAAEQGGANTPGAEEDGLQFYSPLGRFTPDANGPAENGDEAGGYGYRIGASNGPVNGAEKAGAFGNASGRSGEGLFAKWGMADGPGLAAGGPFTSPISAGAGLKRGRQPTPAPKKVASFRANGDLAEGEEDGNGTEDKLADGLGVRSTGQDYGNEEGAWAGGGLGPPPRGTLSDDVDMTENIPASPSFQLPKPPTMTNAGHTPAFSRNGGRARWRAEEDLEDTLLDEAVASALTPGIKRPKAGTSERSKKILRKGVRLL</sequence>
<dbReference type="OMA" id="HKCLLDF"/>
<name>A0A1Y1HW23_KLENI</name>
<evidence type="ECO:0000256" key="3">
    <source>
        <dbReference type="SAM" id="MobiDB-lite"/>
    </source>
</evidence>
<feature type="region of interest" description="Disordered" evidence="3">
    <location>
        <begin position="291"/>
        <end position="313"/>
    </location>
</feature>
<protein>
    <recommendedName>
        <fullName evidence="4">ELYS-like domain-containing protein</fullName>
    </recommendedName>
</protein>
<feature type="region of interest" description="Disordered" evidence="3">
    <location>
        <begin position="982"/>
        <end position="1005"/>
    </location>
</feature>
<dbReference type="PANTHER" id="PTHR47358:SF2">
    <property type="entry name" value="E3 UBIQUITIN-PROTEIN LIGASE HOS1"/>
    <property type="match status" value="1"/>
</dbReference>
<proteinExistence type="predicted"/>
<dbReference type="GO" id="GO:0005634">
    <property type="term" value="C:nucleus"/>
    <property type="evidence" value="ECO:0000318"/>
    <property type="project" value="GO_Central"/>
</dbReference>
<dbReference type="EMBL" id="DF237074">
    <property type="protein sequence ID" value="GAQ82825.1"/>
    <property type="molecule type" value="Genomic_DNA"/>
</dbReference>
<dbReference type="InterPro" id="IPR044718">
    <property type="entry name" value="HOS1"/>
</dbReference>
<dbReference type="Proteomes" id="UP000054558">
    <property type="component" value="Unassembled WGS sequence"/>
</dbReference>
<dbReference type="STRING" id="105231.A0A1Y1HW23"/>
<evidence type="ECO:0000259" key="4">
    <source>
        <dbReference type="Pfam" id="PF13934"/>
    </source>
</evidence>
<evidence type="ECO:0000256" key="1">
    <source>
        <dbReference type="ARBA" id="ARBA00004123"/>
    </source>
</evidence>
<dbReference type="GO" id="GO:0045892">
    <property type="term" value="P:negative regulation of DNA-templated transcription"/>
    <property type="evidence" value="ECO:0000318"/>
    <property type="project" value="GO_Central"/>
</dbReference>
<dbReference type="PANTHER" id="PTHR47358">
    <property type="entry name" value="E3 UBIQUITIN-PROTEIN LIGASE HOS1"/>
    <property type="match status" value="1"/>
</dbReference>
<dbReference type="GO" id="GO:0016567">
    <property type="term" value="P:protein ubiquitination"/>
    <property type="evidence" value="ECO:0007669"/>
    <property type="project" value="InterPro"/>
</dbReference>
<feature type="region of interest" description="Disordered" evidence="3">
    <location>
        <begin position="673"/>
        <end position="733"/>
    </location>
</feature>
<feature type="region of interest" description="Disordered" evidence="3">
    <location>
        <begin position="826"/>
        <end position="958"/>
    </location>
</feature>
<gene>
    <name evidence="5" type="ORF">KFL_001250210</name>
</gene>
<keyword evidence="6" id="KW-1185">Reference proteome</keyword>
<reference evidence="5 6" key="1">
    <citation type="journal article" date="2014" name="Nat. Commun.">
        <title>Klebsormidium flaccidum genome reveals primary factors for plant terrestrial adaptation.</title>
        <authorList>
            <person name="Hori K."/>
            <person name="Maruyama F."/>
            <person name="Fujisawa T."/>
            <person name="Togashi T."/>
            <person name="Yamamoto N."/>
            <person name="Seo M."/>
            <person name="Sato S."/>
            <person name="Yamada T."/>
            <person name="Mori H."/>
            <person name="Tajima N."/>
            <person name="Moriyama T."/>
            <person name="Ikeuchi M."/>
            <person name="Watanabe M."/>
            <person name="Wada H."/>
            <person name="Kobayashi K."/>
            <person name="Saito M."/>
            <person name="Masuda T."/>
            <person name="Sasaki-Sekimoto Y."/>
            <person name="Mashiguchi K."/>
            <person name="Awai K."/>
            <person name="Shimojima M."/>
            <person name="Masuda S."/>
            <person name="Iwai M."/>
            <person name="Nobusawa T."/>
            <person name="Narise T."/>
            <person name="Kondo S."/>
            <person name="Saito H."/>
            <person name="Sato R."/>
            <person name="Murakawa M."/>
            <person name="Ihara Y."/>
            <person name="Oshima-Yamada Y."/>
            <person name="Ohtaka K."/>
            <person name="Satoh M."/>
            <person name="Sonobe K."/>
            <person name="Ishii M."/>
            <person name="Ohtani R."/>
            <person name="Kanamori-Sato M."/>
            <person name="Honoki R."/>
            <person name="Miyazaki D."/>
            <person name="Mochizuki H."/>
            <person name="Umetsu J."/>
            <person name="Higashi K."/>
            <person name="Shibata D."/>
            <person name="Kamiya Y."/>
            <person name="Sato N."/>
            <person name="Nakamura Y."/>
            <person name="Tabata S."/>
            <person name="Ida S."/>
            <person name="Kurokawa K."/>
            <person name="Ohta H."/>
        </authorList>
    </citation>
    <scope>NUCLEOTIDE SEQUENCE [LARGE SCALE GENOMIC DNA]</scope>
    <source>
        <strain evidence="5 6">NIES-2285</strain>
    </source>
</reference>
<evidence type="ECO:0000256" key="2">
    <source>
        <dbReference type="ARBA" id="ARBA00023242"/>
    </source>
</evidence>
<keyword evidence="2" id="KW-0539">Nucleus</keyword>
<feature type="region of interest" description="Disordered" evidence="3">
    <location>
        <begin position="628"/>
        <end position="657"/>
    </location>
</feature>
<dbReference type="InterPro" id="IPR025151">
    <property type="entry name" value="ELYS_dom"/>
</dbReference>
<comment type="subcellular location">
    <subcellularLocation>
        <location evidence="1">Nucleus</location>
    </subcellularLocation>
</comment>
<dbReference type="GO" id="GO:0004842">
    <property type="term" value="F:ubiquitin-protein transferase activity"/>
    <property type="evidence" value="ECO:0000318"/>
    <property type="project" value="GO_Central"/>
</dbReference>
<feature type="domain" description="ELYS-like" evidence="4">
    <location>
        <begin position="260"/>
        <end position="546"/>
    </location>
</feature>
<dbReference type="GO" id="GO:0005737">
    <property type="term" value="C:cytoplasm"/>
    <property type="evidence" value="ECO:0000318"/>
    <property type="project" value="GO_Central"/>
</dbReference>